<reference evidence="4" key="1">
    <citation type="submission" date="2023-07" db="EMBL/GenBank/DDBJ databases">
        <title>Bacterial whole genome sequence for Sphingobium sp. HBC34.</title>
        <authorList>
            <person name="Le V."/>
            <person name="Ko S.-R."/>
            <person name="Ahn C.-Y."/>
            <person name="Oh H.-M."/>
        </authorList>
    </citation>
    <scope>NUCLEOTIDE SEQUENCE</scope>
    <source>
        <strain evidence="4">HBC34</strain>
    </source>
</reference>
<dbReference type="PRINTS" id="PR00081">
    <property type="entry name" value="GDHRDH"/>
</dbReference>
<keyword evidence="5" id="KW-1185">Reference proteome</keyword>
<evidence type="ECO:0000256" key="1">
    <source>
        <dbReference type="ARBA" id="ARBA00006484"/>
    </source>
</evidence>
<dbReference type="PRINTS" id="PR00080">
    <property type="entry name" value="SDRFAMILY"/>
</dbReference>
<sequence>MKPLDGQHVILTGGAGGIGSLVAQRLRAHGAYVAGVDRVDCDRCDETIIADLSTEAGLRELSATLAARRVDILANVAGVQYFGPVERQDPAGLWLGYVVNLIAPATLIRAVLPQMQSRGAGQIVNIGSVLGSIHYPYFATYSSSKAGLHGLSEGLRRELHGMGIAVTHVAPRAVRTAFNNADVHRFMDLTGMTADDPAKVADRIVTAIVRRERDVAIGFRERLFMRLNALLPRMIDAGLSAQTVKARALFPSL</sequence>
<evidence type="ECO:0000256" key="2">
    <source>
        <dbReference type="ARBA" id="ARBA00023002"/>
    </source>
</evidence>
<dbReference type="CDD" id="cd05233">
    <property type="entry name" value="SDR_c"/>
    <property type="match status" value="1"/>
</dbReference>
<dbReference type="EMBL" id="JAUQOM010000021">
    <property type="protein sequence ID" value="MDO7837303.1"/>
    <property type="molecule type" value="Genomic_DNA"/>
</dbReference>
<organism evidence="4 5">
    <name type="scientific">Sphingobium cyanobacteriorum</name>
    <dbReference type="NCBI Taxonomy" id="3063954"/>
    <lineage>
        <taxon>Bacteria</taxon>
        <taxon>Pseudomonadati</taxon>
        <taxon>Pseudomonadota</taxon>
        <taxon>Alphaproteobacteria</taxon>
        <taxon>Sphingomonadales</taxon>
        <taxon>Sphingomonadaceae</taxon>
        <taxon>Sphingobium</taxon>
    </lineage>
</organism>
<evidence type="ECO:0000256" key="3">
    <source>
        <dbReference type="RuleBase" id="RU000363"/>
    </source>
</evidence>
<dbReference type="SUPFAM" id="SSF51735">
    <property type="entry name" value="NAD(P)-binding Rossmann-fold domains"/>
    <property type="match status" value="1"/>
</dbReference>
<dbReference type="PANTHER" id="PTHR44196">
    <property type="entry name" value="DEHYDROGENASE/REDUCTASE SDR FAMILY MEMBER 7B"/>
    <property type="match status" value="1"/>
</dbReference>
<accession>A0ABT8ZS35</accession>
<dbReference type="PANTHER" id="PTHR44196:SF1">
    <property type="entry name" value="DEHYDROGENASE_REDUCTASE SDR FAMILY MEMBER 7B"/>
    <property type="match status" value="1"/>
</dbReference>
<name>A0ABT8ZS35_9SPHN</name>
<dbReference type="RefSeq" id="WP_304537602.1">
    <property type="nucleotide sequence ID" value="NZ_JAUQOM010000021.1"/>
</dbReference>
<dbReference type="InterPro" id="IPR020904">
    <property type="entry name" value="Sc_DH/Rdtase_CS"/>
</dbReference>
<dbReference type="Gene3D" id="3.40.50.720">
    <property type="entry name" value="NAD(P)-binding Rossmann-like Domain"/>
    <property type="match status" value="1"/>
</dbReference>
<dbReference type="InterPro" id="IPR036291">
    <property type="entry name" value="NAD(P)-bd_dom_sf"/>
</dbReference>
<dbReference type="Pfam" id="PF00106">
    <property type="entry name" value="adh_short"/>
    <property type="match status" value="1"/>
</dbReference>
<evidence type="ECO:0000313" key="5">
    <source>
        <dbReference type="Proteomes" id="UP001176471"/>
    </source>
</evidence>
<evidence type="ECO:0000313" key="4">
    <source>
        <dbReference type="EMBL" id="MDO7837303.1"/>
    </source>
</evidence>
<gene>
    <name evidence="4" type="ORF">Q4610_19845</name>
</gene>
<dbReference type="Proteomes" id="UP001176471">
    <property type="component" value="Unassembled WGS sequence"/>
</dbReference>
<comment type="similarity">
    <text evidence="1 3">Belongs to the short-chain dehydrogenases/reductases (SDR) family.</text>
</comment>
<protein>
    <submittedName>
        <fullName evidence="4">SDR family NAD(P)-dependent oxidoreductase</fullName>
    </submittedName>
</protein>
<keyword evidence="2" id="KW-0560">Oxidoreductase</keyword>
<dbReference type="PROSITE" id="PS00061">
    <property type="entry name" value="ADH_SHORT"/>
    <property type="match status" value="1"/>
</dbReference>
<proteinExistence type="inferred from homology"/>
<comment type="caution">
    <text evidence="4">The sequence shown here is derived from an EMBL/GenBank/DDBJ whole genome shotgun (WGS) entry which is preliminary data.</text>
</comment>
<dbReference type="InterPro" id="IPR002347">
    <property type="entry name" value="SDR_fam"/>
</dbReference>